<evidence type="ECO:0000256" key="6">
    <source>
        <dbReference type="ARBA" id="ARBA00023136"/>
    </source>
</evidence>
<comment type="subcellular location">
    <subcellularLocation>
        <location evidence="1 7">Cell membrane</location>
        <topology evidence="1 7">Multi-pass membrane protein</topology>
    </subcellularLocation>
</comment>
<keyword evidence="6 7" id="KW-0472">Membrane</keyword>
<feature type="transmembrane region" description="Helical" evidence="7">
    <location>
        <begin position="25"/>
        <end position="46"/>
    </location>
</feature>
<dbReference type="Proteomes" id="UP000288943">
    <property type="component" value="Chromosome"/>
</dbReference>
<feature type="transmembrane region" description="Helical" evidence="7">
    <location>
        <begin position="159"/>
        <end position="178"/>
    </location>
</feature>
<evidence type="ECO:0000256" key="3">
    <source>
        <dbReference type="ARBA" id="ARBA00022475"/>
    </source>
</evidence>
<keyword evidence="12" id="KW-1185">Reference proteome</keyword>
<keyword evidence="4 7" id="KW-0812">Transmembrane</keyword>
<feature type="transmembrane region" description="Helical" evidence="7">
    <location>
        <begin position="92"/>
        <end position="113"/>
    </location>
</feature>
<evidence type="ECO:0000256" key="7">
    <source>
        <dbReference type="RuleBase" id="RU363032"/>
    </source>
</evidence>
<comment type="similarity">
    <text evidence="7">Belongs to the binding-protein-dependent transport system permease family.</text>
</comment>
<dbReference type="EMBL" id="JAMDMJ010000007">
    <property type="protein sequence ID" value="MCY9595276.1"/>
    <property type="molecule type" value="Genomic_DNA"/>
</dbReference>
<dbReference type="Proteomes" id="UP001527202">
    <property type="component" value="Unassembled WGS sequence"/>
</dbReference>
<dbReference type="RefSeq" id="WP_042234873.1">
    <property type="nucleotide sequence ID" value="NZ_BQWH01000005.1"/>
</dbReference>
<dbReference type="InterPro" id="IPR035906">
    <property type="entry name" value="MetI-like_sf"/>
</dbReference>
<dbReference type="OrthoDB" id="9771544at2"/>
<dbReference type="PANTHER" id="PTHR43744">
    <property type="entry name" value="ABC TRANSPORTER PERMEASE PROTEIN MG189-RELATED-RELATED"/>
    <property type="match status" value="1"/>
</dbReference>
<evidence type="ECO:0000313" key="9">
    <source>
        <dbReference type="EMBL" id="MCY9595276.1"/>
    </source>
</evidence>
<reference evidence="10 11" key="1">
    <citation type="submission" date="2018-01" db="EMBL/GenBank/DDBJ databases">
        <title>The whole genome sequencing and assembly of Paenibacillus chitinolyticus KCCM 41400 strain.</title>
        <authorList>
            <person name="Kim J.-Y."/>
            <person name="Park M.-K."/>
            <person name="Lee Y.-J."/>
            <person name="Yi H."/>
            <person name="Bahn Y.-S."/>
            <person name="Kim J.F."/>
            <person name="Lee D.-W."/>
        </authorList>
    </citation>
    <scope>NUCLEOTIDE SEQUENCE [LARGE SCALE GENOMIC DNA]</scope>
    <source>
        <strain evidence="10 11">KCCM 41400</strain>
    </source>
</reference>
<evidence type="ECO:0000313" key="11">
    <source>
        <dbReference type="Proteomes" id="UP000288943"/>
    </source>
</evidence>
<feature type="transmembrane region" description="Helical" evidence="7">
    <location>
        <begin position="259"/>
        <end position="280"/>
    </location>
</feature>
<dbReference type="KEGG" id="pchi:PC41400_27705"/>
<dbReference type="GO" id="GO:0055085">
    <property type="term" value="P:transmembrane transport"/>
    <property type="evidence" value="ECO:0007669"/>
    <property type="project" value="InterPro"/>
</dbReference>
<dbReference type="GO" id="GO:0005886">
    <property type="term" value="C:plasma membrane"/>
    <property type="evidence" value="ECO:0007669"/>
    <property type="project" value="UniProtKB-SubCell"/>
</dbReference>
<dbReference type="SUPFAM" id="SSF161098">
    <property type="entry name" value="MetI-like"/>
    <property type="match status" value="1"/>
</dbReference>
<dbReference type="Pfam" id="PF00528">
    <property type="entry name" value="BPD_transp_1"/>
    <property type="match status" value="1"/>
</dbReference>
<evidence type="ECO:0000313" key="10">
    <source>
        <dbReference type="EMBL" id="QAV21246.1"/>
    </source>
</evidence>
<keyword evidence="2 7" id="KW-0813">Transport</keyword>
<reference evidence="9 12" key="2">
    <citation type="submission" date="2022-05" db="EMBL/GenBank/DDBJ databases">
        <title>Genome Sequencing of Bee-Associated Microbes.</title>
        <authorList>
            <person name="Dunlap C."/>
        </authorList>
    </citation>
    <scope>NUCLEOTIDE SEQUENCE [LARGE SCALE GENOMIC DNA]</scope>
    <source>
        <strain evidence="9 12">NRRL B-23120</strain>
    </source>
</reference>
<evidence type="ECO:0000256" key="5">
    <source>
        <dbReference type="ARBA" id="ARBA00022989"/>
    </source>
</evidence>
<evidence type="ECO:0000256" key="2">
    <source>
        <dbReference type="ARBA" id="ARBA00022448"/>
    </source>
</evidence>
<sequence length="294" mass="33105">MSSTVPTQPARAYKPSRLKAGRRTWFDWFVFAMLIVLSVLMILPSVHMLSTAFKTRAESLRFPPTILPEKFVTENFKKLFELDFLNWYQNSLLIGIMTVIGTVLSSALVAYGFSRYRAKGKDALFAFLLATMMLPYPAVMIPQFILFKELGWIDTFLPLIVPAFLGSAYFIFLLRQFYTSLSNELFEAAKVDGCSELRQWWSIALPLSGPALATVAIFSFIWSWNDLLGQVLYLNSTEKFTLPIGMAGMVSSTTRPPSWNVVMAASLLALVPILVLFSVAQRYFVQSIVLTGVK</sequence>
<organism evidence="10 11">
    <name type="scientific">Paenibacillus chitinolyticus</name>
    <dbReference type="NCBI Taxonomy" id="79263"/>
    <lineage>
        <taxon>Bacteria</taxon>
        <taxon>Bacillati</taxon>
        <taxon>Bacillota</taxon>
        <taxon>Bacilli</taxon>
        <taxon>Bacillales</taxon>
        <taxon>Paenibacillaceae</taxon>
        <taxon>Paenibacillus</taxon>
    </lineage>
</organism>
<protein>
    <submittedName>
        <fullName evidence="10">Carbohydrate ABC transporter permease</fullName>
    </submittedName>
</protein>
<dbReference type="PANTHER" id="PTHR43744:SF12">
    <property type="entry name" value="ABC TRANSPORTER PERMEASE PROTEIN MG189-RELATED"/>
    <property type="match status" value="1"/>
</dbReference>
<evidence type="ECO:0000256" key="1">
    <source>
        <dbReference type="ARBA" id="ARBA00004651"/>
    </source>
</evidence>
<dbReference type="EMBL" id="CP026520">
    <property type="protein sequence ID" value="QAV21246.1"/>
    <property type="molecule type" value="Genomic_DNA"/>
</dbReference>
<feature type="transmembrane region" description="Helical" evidence="7">
    <location>
        <begin position="199"/>
        <end position="224"/>
    </location>
</feature>
<evidence type="ECO:0000313" key="12">
    <source>
        <dbReference type="Proteomes" id="UP001527202"/>
    </source>
</evidence>
<keyword evidence="5 7" id="KW-1133">Transmembrane helix</keyword>
<dbReference type="Gene3D" id="1.10.3720.10">
    <property type="entry name" value="MetI-like"/>
    <property type="match status" value="1"/>
</dbReference>
<dbReference type="PROSITE" id="PS50928">
    <property type="entry name" value="ABC_TM1"/>
    <property type="match status" value="1"/>
</dbReference>
<evidence type="ECO:0000259" key="8">
    <source>
        <dbReference type="PROSITE" id="PS50928"/>
    </source>
</evidence>
<gene>
    <name evidence="9" type="ORF">M5X16_05755</name>
    <name evidence="10" type="ORF">PC41400_27705</name>
</gene>
<dbReference type="CDD" id="cd06261">
    <property type="entry name" value="TM_PBP2"/>
    <property type="match status" value="1"/>
</dbReference>
<feature type="transmembrane region" description="Helical" evidence="7">
    <location>
        <begin position="125"/>
        <end position="147"/>
    </location>
</feature>
<evidence type="ECO:0000256" key="4">
    <source>
        <dbReference type="ARBA" id="ARBA00022692"/>
    </source>
</evidence>
<name>A0A410X3R0_9BACL</name>
<dbReference type="InterPro" id="IPR000515">
    <property type="entry name" value="MetI-like"/>
</dbReference>
<dbReference type="GeneID" id="95378578"/>
<proteinExistence type="inferred from homology"/>
<accession>A0A410X3R0</accession>
<keyword evidence="3" id="KW-1003">Cell membrane</keyword>
<feature type="domain" description="ABC transmembrane type-1" evidence="8">
    <location>
        <begin position="88"/>
        <end position="280"/>
    </location>
</feature>
<dbReference type="AlphaFoldDB" id="A0A410X3R0"/>